<evidence type="ECO:0000256" key="1">
    <source>
        <dbReference type="SAM" id="Phobius"/>
    </source>
</evidence>
<dbReference type="InParanoid" id="A0A2P5EIN1"/>
<keyword evidence="1" id="KW-0472">Membrane</keyword>
<feature type="non-terminal residue" evidence="2">
    <location>
        <position position="1"/>
    </location>
</feature>
<dbReference type="Proteomes" id="UP000237000">
    <property type="component" value="Unassembled WGS sequence"/>
</dbReference>
<comment type="caution">
    <text evidence="2">The sequence shown here is derived from an EMBL/GenBank/DDBJ whole genome shotgun (WGS) entry which is preliminary data.</text>
</comment>
<evidence type="ECO:0000313" key="2">
    <source>
        <dbReference type="EMBL" id="PON85399.1"/>
    </source>
</evidence>
<reference evidence="3" key="1">
    <citation type="submission" date="2016-06" db="EMBL/GenBank/DDBJ databases">
        <title>Parallel loss of symbiosis genes in relatives of nitrogen-fixing non-legume Parasponia.</title>
        <authorList>
            <person name="Van Velzen R."/>
            <person name="Holmer R."/>
            <person name="Bu F."/>
            <person name="Rutten L."/>
            <person name="Van Zeijl A."/>
            <person name="Liu W."/>
            <person name="Santuari L."/>
            <person name="Cao Q."/>
            <person name="Sharma T."/>
            <person name="Shen D."/>
            <person name="Roswanjaya Y."/>
            <person name="Wardhani T."/>
            <person name="Kalhor M.S."/>
            <person name="Jansen J."/>
            <person name="Van den Hoogen J."/>
            <person name="Gungor B."/>
            <person name="Hartog M."/>
            <person name="Hontelez J."/>
            <person name="Verver J."/>
            <person name="Yang W.-C."/>
            <person name="Schijlen E."/>
            <person name="Repin R."/>
            <person name="Schilthuizen M."/>
            <person name="Schranz E."/>
            <person name="Heidstra R."/>
            <person name="Miyata K."/>
            <person name="Fedorova E."/>
            <person name="Kohlen W."/>
            <person name="Bisseling T."/>
            <person name="Smit S."/>
            <person name="Geurts R."/>
        </authorList>
    </citation>
    <scope>NUCLEOTIDE SEQUENCE [LARGE SCALE GENOMIC DNA]</scope>
    <source>
        <strain evidence="3">cv. RG33-2</strain>
    </source>
</reference>
<feature type="transmembrane region" description="Helical" evidence="1">
    <location>
        <begin position="15"/>
        <end position="31"/>
    </location>
</feature>
<gene>
    <name evidence="2" type="ORF">TorRG33x02_188090</name>
</gene>
<keyword evidence="1" id="KW-0812">Transmembrane</keyword>
<evidence type="ECO:0000313" key="3">
    <source>
        <dbReference type="Proteomes" id="UP000237000"/>
    </source>
</evidence>
<protein>
    <submittedName>
        <fullName evidence="2">Uncharacterized protein</fullName>
    </submittedName>
</protein>
<name>A0A2P5EIN1_TREOI</name>
<dbReference type="AlphaFoldDB" id="A0A2P5EIN1"/>
<keyword evidence="1" id="KW-1133">Transmembrane helix</keyword>
<proteinExistence type="predicted"/>
<accession>A0A2P5EIN1</accession>
<organism evidence="2 3">
    <name type="scientific">Trema orientale</name>
    <name type="common">Charcoal tree</name>
    <name type="synonym">Celtis orientalis</name>
    <dbReference type="NCBI Taxonomy" id="63057"/>
    <lineage>
        <taxon>Eukaryota</taxon>
        <taxon>Viridiplantae</taxon>
        <taxon>Streptophyta</taxon>
        <taxon>Embryophyta</taxon>
        <taxon>Tracheophyta</taxon>
        <taxon>Spermatophyta</taxon>
        <taxon>Magnoliopsida</taxon>
        <taxon>eudicotyledons</taxon>
        <taxon>Gunneridae</taxon>
        <taxon>Pentapetalae</taxon>
        <taxon>rosids</taxon>
        <taxon>fabids</taxon>
        <taxon>Rosales</taxon>
        <taxon>Cannabaceae</taxon>
        <taxon>Trema</taxon>
    </lineage>
</organism>
<keyword evidence="3" id="KW-1185">Reference proteome</keyword>
<sequence>LLHLLHLIKPCSSHLYIYTLICNFPYLFIYFNQLYPLGLAIIGNAYYPD</sequence>
<dbReference type="EMBL" id="JXTC01000148">
    <property type="protein sequence ID" value="PON85399.1"/>
    <property type="molecule type" value="Genomic_DNA"/>
</dbReference>